<accession>Q0F0R8</accession>
<comment type="caution">
    <text evidence="1">The sequence shown here is derived from an EMBL/GenBank/DDBJ whole genome shotgun (WGS) entry which is preliminary data.</text>
</comment>
<dbReference type="Pfam" id="PF05930">
    <property type="entry name" value="Phage_AlpA"/>
    <property type="match status" value="1"/>
</dbReference>
<dbReference type="InterPro" id="IPR010260">
    <property type="entry name" value="AlpA"/>
</dbReference>
<dbReference type="STRING" id="314344.AL013_02355"/>
<sequence>MQTIRFAQLQKRVPLSRTQIWRLERQGLFPKRIQLSANTVGWDAAEIDEWLQQRKEASNA</sequence>
<reference evidence="1 2" key="1">
    <citation type="submission" date="2006-09" db="EMBL/GenBank/DDBJ databases">
        <authorList>
            <person name="Emerson D."/>
            <person name="Ferriera S."/>
            <person name="Johnson J."/>
            <person name="Kravitz S."/>
            <person name="Halpern A."/>
            <person name="Remington K."/>
            <person name="Beeson K."/>
            <person name="Tran B."/>
            <person name="Rogers Y.-H."/>
            <person name="Friedman R."/>
            <person name="Venter J.C."/>
        </authorList>
    </citation>
    <scope>NUCLEOTIDE SEQUENCE [LARGE SCALE GENOMIC DNA]</scope>
    <source>
        <strain evidence="1 2">PV-1</strain>
    </source>
</reference>
<dbReference type="OrthoDB" id="5298532at2"/>
<name>Q0F0R8_9PROT</name>
<dbReference type="SUPFAM" id="SSF46955">
    <property type="entry name" value="Putative DNA-binding domain"/>
    <property type="match status" value="1"/>
</dbReference>
<proteinExistence type="predicted"/>
<evidence type="ECO:0000313" key="1">
    <source>
        <dbReference type="EMBL" id="EAU54960.1"/>
    </source>
</evidence>
<dbReference type="PANTHER" id="PTHR36154:SF1">
    <property type="entry name" value="DNA-BINDING TRANSCRIPTIONAL ACTIVATOR ALPA"/>
    <property type="match status" value="1"/>
</dbReference>
<dbReference type="PANTHER" id="PTHR36154">
    <property type="entry name" value="DNA-BINDING TRANSCRIPTIONAL ACTIVATOR ALPA"/>
    <property type="match status" value="1"/>
</dbReference>
<keyword evidence="2" id="KW-1185">Reference proteome</keyword>
<dbReference type="AlphaFoldDB" id="Q0F0R8"/>
<dbReference type="HOGENOM" id="CLU_140176_2_1_0"/>
<dbReference type="InterPro" id="IPR009061">
    <property type="entry name" value="DNA-bd_dom_put_sf"/>
</dbReference>
<dbReference type="RefSeq" id="WP_009851582.1">
    <property type="nucleotide sequence ID" value="NZ_DS022295.1"/>
</dbReference>
<dbReference type="Gene3D" id="1.10.238.160">
    <property type="match status" value="1"/>
</dbReference>
<dbReference type="InParanoid" id="Q0F0R8"/>
<dbReference type="EMBL" id="AATS01000004">
    <property type="protein sequence ID" value="EAU54960.1"/>
    <property type="molecule type" value="Genomic_DNA"/>
</dbReference>
<protein>
    <submittedName>
        <fullName evidence="1">Uncharacterized protein</fullName>
    </submittedName>
</protein>
<dbReference type="InterPro" id="IPR052931">
    <property type="entry name" value="Prophage_regulatory_activator"/>
</dbReference>
<gene>
    <name evidence="1" type="ORF">SPV1_06444</name>
</gene>
<dbReference type="eggNOG" id="COG3311">
    <property type="taxonomic scope" value="Bacteria"/>
</dbReference>
<dbReference type="Proteomes" id="UP000005297">
    <property type="component" value="Unassembled WGS sequence"/>
</dbReference>
<organism evidence="1 2">
    <name type="scientific">Mariprofundus ferrooxydans PV-1</name>
    <dbReference type="NCBI Taxonomy" id="314345"/>
    <lineage>
        <taxon>Bacteria</taxon>
        <taxon>Pseudomonadati</taxon>
        <taxon>Pseudomonadota</taxon>
        <taxon>Candidatius Mariprofundia</taxon>
        <taxon>Mariprofundales</taxon>
        <taxon>Mariprofundaceae</taxon>
        <taxon>Mariprofundus</taxon>
    </lineage>
</organism>
<evidence type="ECO:0000313" key="2">
    <source>
        <dbReference type="Proteomes" id="UP000005297"/>
    </source>
</evidence>